<keyword evidence="3" id="KW-1185">Reference proteome</keyword>
<reference evidence="2 3" key="1">
    <citation type="submission" date="2019-01" db="EMBL/GenBank/DDBJ databases">
        <title>Draft genome sequence of Dictyobacter sp. Uno17.</title>
        <authorList>
            <person name="Wang C.M."/>
            <person name="Zheng Y."/>
            <person name="Sakai Y."/>
            <person name="Abe K."/>
            <person name="Yokota A."/>
            <person name="Yabe S."/>
        </authorList>
    </citation>
    <scope>NUCLEOTIDE SEQUENCE [LARGE SCALE GENOMIC DNA]</scope>
    <source>
        <strain evidence="2 3">Uno17</strain>
    </source>
</reference>
<protein>
    <recommendedName>
        <fullName evidence="1">Trypsin-co-occurring domain-containing protein</fullName>
    </recommendedName>
</protein>
<dbReference type="EMBL" id="BIXY01000004">
    <property type="protein sequence ID" value="GCF06927.1"/>
    <property type="molecule type" value="Genomic_DNA"/>
</dbReference>
<organism evidence="2 3">
    <name type="scientific">Dictyobacter arantiisoli</name>
    <dbReference type="NCBI Taxonomy" id="2014874"/>
    <lineage>
        <taxon>Bacteria</taxon>
        <taxon>Bacillati</taxon>
        <taxon>Chloroflexota</taxon>
        <taxon>Ktedonobacteria</taxon>
        <taxon>Ktedonobacterales</taxon>
        <taxon>Dictyobacteraceae</taxon>
        <taxon>Dictyobacter</taxon>
    </lineage>
</organism>
<accession>A0A5A5T6E3</accession>
<gene>
    <name evidence="2" type="ORF">KDI_04910</name>
</gene>
<dbReference type="InterPro" id="IPR045794">
    <property type="entry name" value="Trypco1"/>
</dbReference>
<sequence>MAIIENILTNTGGQDVVVYIEVDDAPSANGSMHAGEIPRDLAIPIQAQDAFTKAMDLIRTCAEQVSNNVSSIPESIRPAAFEVQFAVKIDAEVGAVLAKSSTEAQLQVSLMWGTKLSK</sequence>
<feature type="domain" description="Trypsin-co-occurring" evidence="1">
    <location>
        <begin position="16"/>
        <end position="113"/>
    </location>
</feature>
<evidence type="ECO:0000313" key="2">
    <source>
        <dbReference type="EMBL" id="GCF06927.1"/>
    </source>
</evidence>
<proteinExistence type="predicted"/>
<name>A0A5A5T6E3_9CHLR</name>
<dbReference type="AlphaFoldDB" id="A0A5A5T6E3"/>
<comment type="caution">
    <text evidence="2">The sequence shown here is derived from an EMBL/GenBank/DDBJ whole genome shotgun (WGS) entry which is preliminary data.</text>
</comment>
<dbReference type="Proteomes" id="UP000322530">
    <property type="component" value="Unassembled WGS sequence"/>
</dbReference>
<dbReference type="RefSeq" id="WP_149399979.1">
    <property type="nucleotide sequence ID" value="NZ_BIXY01000004.1"/>
</dbReference>
<dbReference type="OrthoDB" id="485737at2"/>
<evidence type="ECO:0000259" key="1">
    <source>
        <dbReference type="Pfam" id="PF19493"/>
    </source>
</evidence>
<dbReference type="Pfam" id="PF19493">
    <property type="entry name" value="Trypco1"/>
    <property type="match status" value="1"/>
</dbReference>
<evidence type="ECO:0000313" key="3">
    <source>
        <dbReference type="Proteomes" id="UP000322530"/>
    </source>
</evidence>
<dbReference type="NCBIfam" id="NF041216">
    <property type="entry name" value="CU044_2847_fam"/>
    <property type="match status" value="1"/>
</dbReference>